<dbReference type="SUPFAM" id="SSF53850">
    <property type="entry name" value="Periplasmic binding protein-like II"/>
    <property type="match status" value="1"/>
</dbReference>
<organism evidence="7 8">
    <name type="scientific">Alkalibacterium olivapovliticus</name>
    <dbReference type="NCBI Taxonomy" id="99907"/>
    <lineage>
        <taxon>Bacteria</taxon>
        <taxon>Bacillati</taxon>
        <taxon>Bacillota</taxon>
        <taxon>Bacilli</taxon>
        <taxon>Lactobacillales</taxon>
        <taxon>Carnobacteriaceae</taxon>
        <taxon>Alkalibacterium</taxon>
    </lineage>
</organism>
<evidence type="ECO:0000313" key="8">
    <source>
        <dbReference type="Proteomes" id="UP000238205"/>
    </source>
</evidence>
<dbReference type="PROSITE" id="PS51257">
    <property type="entry name" value="PROKAR_LIPOPROTEIN"/>
    <property type="match status" value="1"/>
</dbReference>
<evidence type="ECO:0000259" key="6">
    <source>
        <dbReference type="SMART" id="SM00062"/>
    </source>
</evidence>
<feature type="signal peptide" evidence="5">
    <location>
        <begin position="1"/>
        <end position="28"/>
    </location>
</feature>
<proteinExistence type="inferred from homology"/>
<evidence type="ECO:0000256" key="3">
    <source>
        <dbReference type="ARBA" id="ARBA00022729"/>
    </source>
</evidence>
<evidence type="ECO:0000256" key="1">
    <source>
        <dbReference type="ARBA" id="ARBA00004196"/>
    </source>
</evidence>
<reference evidence="7 8" key="1">
    <citation type="submission" date="2018-03" db="EMBL/GenBank/DDBJ databases">
        <title>Genomic Encyclopedia of Archaeal and Bacterial Type Strains, Phase II (KMG-II): from individual species to whole genera.</title>
        <authorList>
            <person name="Goeker M."/>
        </authorList>
    </citation>
    <scope>NUCLEOTIDE SEQUENCE [LARGE SCALE GENOMIC DNA]</scope>
    <source>
        <strain evidence="7 8">DSM 13175</strain>
    </source>
</reference>
<keyword evidence="3 5" id="KW-0732">Signal</keyword>
<dbReference type="PANTHER" id="PTHR35936:SF34">
    <property type="entry name" value="ABC TRANSPORTER EXTRACELLULAR-BINDING PROTEIN YCKB-RELATED"/>
    <property type="match status" value="1"/>
</dbReference>
<dbReference type="GO" id="GO:0030313">
    <property type="term" value="C:cell envelope"/>
    <property type="evidence" value="ECO:0007669"/>
    <property type="project" value="UniProtKB-SubCell"/>
</dbReference>
<feature type="domain" description="Solute-binding protein family 3/N-terminal" evidence="6">
    <location>
        <begin position="45"/>
        <end position="269"/>
    </location>
</feature>
<evidence type="ECO:0000313" key="7">
    <source>
        <dbReference type="EMBL" id="PRY83034.1"/>
    </source>
</evidence>
<comment type="subcellular location">
    <subcellularLocation>
        <location evidence="1">Cell envelope</location>
    </subcellularLocation>
</comment>
<dbReference type="InterPro" id="IPR018313">
    <property type="entry name" value="SBP_3_CS"/>
</dbReference>
<protein>
    <submittedName>
        <fullName evidence="7">Cystine transport system substrate-binding protein</fullName>
    </submittedName>
</protein>
<dbReference type="Pfam" id="PF00497">
    <property type="entry name" value="SBP_bac_3"/>
    <property type="match status" value="1"/>
</dbReference>
<dbReference type="InterPro" id="IPR001638">
    <property type="entry name" value="Solute-binding_3/MltF_N"/>
</dbReference>
<accession>A0A2T0W953</accession>
<name>A0A2T0W953_9LACT</name>
<dbReference type="AlphaFoldDB" id="A0A2T0W953"/>
<dbReference type="Gene3D" id="3.40.190.10">
    <property type="entry name" value="Periplasmic binding protein-like II"/>
    <property type="match status" value="2"/>
</dbReference>
<keyword evidence="8" id="KW-1185">Reference proteome</keyword>
<feature type="chain" id="PRO_5015543489" evidence="5">
    <location>
        <begin position="29"/>
        <end position="286"/>
    </location>
</feature>
<dbReference type="RefSeq" id="WP_106192414.1">
    <property type="nucleotide sequence ID" value="NZ_PVTO01000007.1"/>
</dbReference>
<dbReference type="Proteomes" id="UP000238205">
    <property type="component" value="Unassembled WGS sequence"/>
</dbReference>
<sequence length="286" mass="32181">MNTNRMKWTTLFAGAALLLTACSTYTTGATETPDEKWEEIQESGVLRAATSGTYFPNSYHDAETNELTGFEVEILKEIGDRLELEVDFTEMNVDGMLTSLNSEQIDIAALSISHAGENADRYNYSIPYKYSFMSMIVREDDNSGIETMEDLDGKRAAGAATTTYMKIAEQFGAELVIYDNVTNDQYLWDVANERTDLIVNDYYGQTMALTALPDIPVKINDGLFFNPSYTNFSMKLGNDTLTEHINDTLEDMHEDGTLSHLSETFYYGEDVTVEQDLDIPTYEIED</sequence>
<dbReference type="PROSITE" id="PS01039">
    <property type="entry name" value="SBP_BACTERIAL_3"/>
    <property type="match status" value="1"/>
</dbReference>
<evidence type="ECO:0000256" key="4">
    <source>
        <dbReference type="RuleBase" id="RU003744"/>
    </source>
</evidence>
<comment type="similarity">
    <text evidence="2 4">Belongs to the bacterial solute-binding protein 3 family.</text>
</comment>
<evidence type="ECO:0000256" key="2">
    <source>
        <dbReference type="ARBA" id="ARBA00010333"/>
    </source>
</evidence>
<comment type="caution">
    <text evidence="7">The sequence shown here is derived from an EMBL/GenBank/DDBJ whole genome shotgun (WGS) entry which is preliminary data.</text>
</comment>
<evidence type="ECO:0000256" key="5">
    <source>
        <dbReference type="SAM" id="SignalP"/>
    </source>
</evidence>
<dbReference type="PANTHER" id="PTHR35936">
    <property type="entry name" value="MEMBRANE-BOUND LYTIC MUREIN TRANSGLYCOSYLASE F"/>
    <property type="match status" value="1"/>
</dbReference>
<dbReference type="SMART" id="SM00062">
    <property type="entry name" value="PBPb"/>
    <property type="match status" value="1"/>
</dbReference>
<gene>
    <name evidence="7" type="ORF">CLV38_107110</name>
</gene>
<dbReference type="OrthoDB" id="8613538at2"/>
<dbReference type="EMBL" id="PVTO01000007">
    <property type="protein sequence ID" value="PRY83034.1"/>
    <property type="molecule type" value="Genomic_DNA"/>
</dbReference>